<keyword evidence="2" id="KW-0255">Endonuclease</keyword>
<feature type="domain" description="Phage tail collar" evidence="1">
    <location>
        <begin position="143"/>
        <end position="164"/>
    </location>
</feature>
<protein>
    <submittedName>
        <fullName evidence="2">Restriction endonuclease</fullName>
    </submittedName>
</protein>
<reference evidence="2 3" key="1">
    <citation type="journal article" date="2021" name="Elife">
        <title>Chloroplast acquisition without the gene transfer in kleptoplastic sea slugs, Plakobranchus ocellatus.</title>
        <authorList>
            <person name="Maeda T."/>
            <person name="Takahashi S."/>
            <person name="Yoshida T."/>
            <person name="Shimamura S."/>
            <person name="Takaki Y."/>
            <person name="Nagai Y."/>
            <person name="Toyoda A."/>
            <person name="Suzuki Y."/>
            <person name="Arimoto A."/>
            <person name="Ishii H."/>
            <person name="Satoh N."/>
            <person name="Nishiyama T."/>
            <person name="Hasebe M."/>
            <person name="Maruyama T."/>
            <person name="Minagawa J."/>
            <person name="Obokata J."/>
            <person name="Shigenobu S."/>
        </authorList>
    </citation>
    <scope>NUCLEOTIDE SEQUENCE [LARGE SCALE GENOMIC DNA]</scope>
</reference>
<dbReference type="GO" id="GO:0004519">
    <property type="term" value="F:endonuclease activity"/>
    <property type="evidence" value="ECO:0007669"/>
    <property type="project" value="UniProtKB-KW"/>
</dbReference>
<dbReference type="AlphaFoldDB" id="A0AAV4F0U5"/>
<dbReference type="Proteomes" id="UP000762676">
    <property type="component" value="Unassembled WGS sequence"/>
</dbReference>
<evidence type="ECO:0000313" key="3">
    <source>
        <dbReference type="Proteomes" id="UP000762676"/>
    </source>
</evidence>
<dbReference type="SUPFAM" id="SSF88874">
    <property type="entry name" value="Receptor-binding domain of short tail fibre protein gp12"/>
    <property type="match status" value="1"/>
</dbReference>
<gene>
    <name evidence="2" type="ORF">ElyMa_001975600</name>
</gene>
<name>A0AAV4F0U5_9GAST</name>
<proteinExistence type="predicted"/>
<keyword evidence="2" id="KW-0540">Nuclease</keyword>
<dbReference type="Gene3D" id="3.90.1340.10">
    <property type="entry name" value="Phage tail collar domain"/>
    <property type="match status" value="1"/>
</dbReference>
<sequence length="224" mass="25102">MAIQSKAQLKAYFETGTRPTEEQFATLIDSLLHISELQNLNLTKASQDEAEAGKADDRYTTPLKVAQAIKALTRLAEIPELETEVQQKIDQAVATIMGSTDADSKINTLREIYAFLDTVNEQPGGLKALLDTKAPITHQVPQGGIIMWSGRIAPDGWALCDGQNGTPDLRRIVEILDKFDALTNSISEGLPREIELRRKQYEYYRDALLKLENLIRKKSYKNKL</sequence>
<dbReference type="InterPro" id="IPR037053">
    <property type="entry name" value="Phage_tail_collar_dom_sf"/>
</dbReference>
<dbReference type="Pfam" id="PF07484">
    <property type="entry name" value="Collar"/>
    <property type="match status" value="1"/>
</dbReference>
<dbReference type="InterPro" id="IPR011083">
    <property type="entry name" value="Phage_tail_collar_dom"/>
</dbReference>
<accession>A0AAV4F0U5</accession>
<evidence type="ECO:0000259" key="1">
    <source>
        <dbReference type="Pfam" id="PF07484"/>
    </source>
</evidence>
<keyword evidence="2" id="KW-0378">Hydrolase</keyword>
<keyword evidence="3" id="KW-1185">Reference proteome</keyword>
<comment type="caution">
    <text evidence="2">The sequence shown here is derived from an EMBL/GenBank/DDBJ whole genome shotgun (WGS) entry which is preliminary data.</text>
</comment>
<evidence type="ECO:0000313" key="2">
    <source>
        <dbReference type="EMBL" id="GFR66676.1"/>
    </source>
</evidence>
<dbReference type="EMBL" id="BMAT01004028">
    <property type="protein sequence ID" value="GFR66676.1"/>
    <property type="molecule type" value="Genomic_DNA"/>
</dbReference>
<organism evidence="2 3">
    <name type="scientific">Elysia marginata</name>
    <dbReference type="NCBI Taxonomy" id="1093978"/>
    <lineage>
        <taxon>Eukaryota</taxon>
        <taxon>Metazoa</taxon>
        <taxon>Spiralia</taxon>
        <taxon>Lophotrochozoa</taxon>
        <taxon>Mollusca</taxon>
        <taxon>Gastropoda</taxon>
        <taxon>Heterobranchia</taxon>
        <taxon>Euthyneura</taxon>
        <taxon>Panpulmonata</taxon>
        <taxon>Sacoglossa</taxon>
        <taxon>Placobranchoidea</taxon>
        <taxon>Plakobranchidae</taxon>
        <taxon>Elysia</taxon>
    </lineage>
</organism>